<reference evidence="2" key="1">
    <citation type="submission" date="2016-10" db="EMBL/GenBank/DDBJ databases">
        <title>Sequence of Gallionella enrichment culture.</title>
        <authorList>
            <person name="Poehlein A."/>
            <person name="Muehling M."/>
            <person name="Daniel R."/>
        </authorList>
    </citation>
    <scope>NUCLEOTIDE SEQUENCE</scope>
</reference>
<dbReference type="EMBL" id="MLJW01000014">
    <property type="protein sequence ID" value="OIR13377.1"/>
    <property type="molecule type" value="Genomic_DNA"/>
</dbReference>
<accession>A0A1J5SXW7</accession>
<protein>
    <submittedName>
        <fullName evidence="2">Uncharacterized protein</fullName>
    </submittedName>
</protein>
<evidence type="ECO:0000256" key="1">
    <source>
        <dbReference type="SAM" id="Phobius"/>
    </source>
</evidence>
<keyword evidence="1" id="KW-0812">Transmembrane</keyword>
<name>A0A1J5SXW7_9ZZZZ</name>
<feature type="transmembrane region" description="Helical" evidence="1">
    <location>
        <begin position="71"/>
        <end position="93"/>
    </location>
</feature>
<keyword evidence="1" id="KW-0472">Membrane</keyword>
<evidence type="ECO:0000313" key="2">
    <source>
        <dbReference type="EMBL" id="OIR13377.1"/>
    </source>
</evidence>
<sequence length="96" mass="10573">MSHLDELKRQRALIAQHLDWLDRQIAAEAGSFEEPPPTAAPAPEAENDLLAVPASFVAESHQRVGDARRGCMVAFGLFLLLLGIATVIVYFVGYRR</sequence>
<gene>
    <name evidence="2" type="ORF">GALL_51890</name>
</gene>
<organism evidence="2">
    <name type="scientific">mine drainage metagenome</name>
    <dbReference type="NCBI Taxonomy" id="410659"/>
    <lineage>
        <taxon>unclassified sequences</taxon>
        <taxon>metagenomes</taxon>
        <taxon>ecological metagenomes</taxon>
    </lineage>
</organism>
<dbReference type="AlphaFoldDB" id="A0A1J5SXW7"/>
<proteinExistence type="predicted"/>
<keyword evidence="1" id="KW-1133">Transmembrane helix</keyword>
<comment type="caution">
    <text evidence="2">The sequence shown here is derived from an EMBL/GenBank/DDBJ whole genome shotgun (WGS) entry which is preliminary data.</text>
</comment>